<protein>
    <submittedName>
        <fullName evidence="4">(Atlantic silverside) hypothetical protein</fullName>
    </submittedName>
</protein>
<dbReference type="GO" id="GO:1990782">
    <property type="term" value="F:protein tyrosine kinase binding"/>
    <property type="evidence" value="ECO:0007669"/>
    <property type="project" value="TreeGrafter"/>
</dbReference>
<dbReference type="InterPro" id="IPR007110">
    <property type="entry name" value="Ig-like_dom"/>
</dbReference>
<dbReference type="Gene3D" id="2.60.40.10">
    <property type="entry name" value="Immunoglobulins"/>
    <property type="match status" value="1"/>
</dbReference>
<reference evidence="4" key="1">
    <citation type="submission" date="2021-05" db="EMBL/GenBank/DDBJ databases">
        <authorList>
            <person name="Tigano A."/>
        </authorList>
    </citation>
    <scope>NUCLEOTIDE SEQUENCE</scope>
</reference>
<feature type="domain" description="Ig-like" evidence="3">
    <location>
        <begin position="369"/>
        <end position="477"/>
    </location>
</feature>
<dbReference type="InterPro" id="IPR013106">
    <property type="entry name" value="Ig_V-set"/>
</dbReference>
<accession>A0A8S4B8K2</accession>
<dbReference type="GO" id="GO:0035723">
    <property type="term" value="P:interleukin-15-mediated signaling pathway"/>
    <property type="evidence" value="ECO:0007669"/>
    <property type="project" value="TreeGrafter"/>
</dbReference>
<feature type="domain" description="Ig-like" evidence="3">
    <location>
        <begin position="67"/>
        <end position="171"/>
    </location>
</feature>
<evidence type="ECO:0000256" key="2">
    <source>
        <dbReference type="SAM" id="Phobius"/>
    </source>
</evidence>
<dbReference type="InterPro" id="IPR036179">
    <property type="entry name" value="Ig-like_dom_sf"/>
</dbReference>
<dbReference type="GO" id="GO:0070374">
    <property type="term" value="P:positive regulation of ERK1 and ERK2 cascade"/>
    <property type="evidence" value="ECO:0007669"/>
    <property type="project" value="TreeGrafter"/>
</dbReference>
<keyword evidence="2" id="KW-0472">Membrane</keyword>
<feature type="region of interest" description="Disordered" evidence="1">
    <location>
        <begin position="239"/>
        <end position="265"/>
    </location>
</feature>
<feature type="compositionally biased region" description="Gly residues" evidence="1">
    <location>
        <begin position="623"/>
        <end position="633"/>
    </location>
</feature>
<evidence type="ECO:0000313" key="4">
    <source>
        <dbReference type="EMBL" id="CAG5928464.1"/>
    </source>
</evidence>
<dbReference type="OrthoDB" id="295536at2759"/>
<dbReference type="PANTHER" id="PTHR11422">
    <property type="entry name" value="T-CELL SURFACE GLYCOPROTEIN CD4"/>
    <property type="match status" value="1"/>
</dbReference>
<feature type="transmembrane region" description="Helical" evidence="2">
    <location>
        <begin position="642"/>
        <end position="665"/>
    </location>
</feature>
<dbReference type="SMART" id="SM00409">
    <property type="entry name" value="IG"/>
    <property type="match status" value="3"/>
</dbReference>
<proteinExistence type="predicted"/>
<feature type="transmembrane region" description="Helical" evidence="2">
    <location>
        <begin position="204"/>
        <end position="226"/>
    </location>
</feature>
<dbReference type="Pfam" id="PF07686">
    <property type="entry name" value="V-set"/>
    <property type="match status" value="1"/>
</dbReference>
<sequence>MKVGPTMSQQVVRDQITHCTMKLRQTTGMMEFCLEVLKENDPSGFLQLEKCCTRNNSVTLAWRVTLPVGSPIEGYILELDDGNGGQYRVDANTGNDEVTLECSLTRYRDFGQCKPNSIRWLDERRTELTGKGDGYELRRQTNCVSYLTVSLQRGNSRTFTCQFVEENRVLVEAHYSPVPAVTLSTTSVPTTAHPPKLQPPRDTFIWIGAAVGVGLVLLFITIAVLIKFRRKGGATEEHKAPADALNSADQQIPPNSSEKATNSSPAGAFCSSVAPPFLLNLVRTAMVMRSRTSPTPTAAPIPMKVSRGGCNFGGCAVVGTEVVDNIISQRGCRDTPLELGHKQELGRPRPFFQPPETGRFKDIRQSMDPLVTLLIFMLQIKAALTEETFYRNGQSVALRCTTDLSQTCGDVDWLYNRDGGVTLEEVRKGNIEAESGRAARLSVNADCSLIINNISAEDYGRYTCRLRDSLHHDKIINLSILTISPSPADADTGNDEVTLKCSLERDMHLGPCNLYSFRWLDERRTELRGKGVGYELRGQANCISYLTVSVQRGNSRTFTCQFVEENRVLVEAQYSPVPAGSTGPGSTEPGPTEPGSTGPGSTEPGSTEPGSTGPGPTGPGPTGPGSTGPGSTGPGSTERSPLWYIMLTLRISVLILMVWITALAIRIRRGAAQTLNPPSRPSPSQRQHLHLRLLPGGKKHPEGSRVSKNLLIQVCVLEGLHTASSCSDPELDSSEVDFGRSPSGRLGGQQNPTDLNLLSFEQFVRTDEKLLITDERSGLYSFSLVTLVSSLAFCRVSASIRESHCATRQASNSTPFS</sequence>
<name>A0A8S4B8K2_9TELE</name>
<evidence type="ECO:0000313" key="5">
    <source>
        <dbReference type="Proteomes" id="UP000677803"/>
    </source>
</evidence>
<keyword evidence="5" id="KW-1185">Reference proteome</keyword>
<dbReference type="GO" id="GO:0042289">
    <property type="term" value="F:MHC class II protein binding"/>
    <property type="evidence" value="ECO:0007669"/>
    <property type="project" value="TreeGrafter"/>
</dbReference>
<dbReference type="GO" id="GO:0042110">
    <property type="term" value="P:T cell activation"/>
    <property type="evidence" value="ECO:0007669"/>
    <property type="project" value="TreeGrafter"/>
</dbReference>
<feature type="region of interest" description="Disordered" evidence="1">
    <location>
        <begin position="575"/>
        <end position="637"/>
    </location>
</feature>
<dbReference type="GO" id="GO:0009897">
    <property type="term" value="C:external side of plasma membrane"/>
    <property type="evidence" value="ECO:0007669"/>
    <property type="project" value="TreeGrafter"/>
</dbReference>
<evidence type="ECO:0000256" key="1">
    <source>
        <dbReference type="SAM" id="MobiDB-lite"/>
    </source>
</evidence>
<evidence type="ECO:0000259" key="3">
    <source>
        <dbReference type="PROSITE" id="PS50835"/>
    </source>
</evidence>
<dbReference type="PANTHER" id="PTHR11422:SF5">
    <property type="entry name" value="DIVERSE IMMUNOGLOBULIN DOMAIN-CONTAINING PROTEIN 1.1 ISOFORM X1-RELATED"/>
    <property type="match status" value="1"/>
</dbReference>
<dbReference type="InterPro" id="IPR013783">
    <property type="entry name" value="Ig-like_fold"/>
</dbReference>
<keyword evidence="2" id="KW-0812">Transmembrane</keyword>
<dbReference type="PROSITE" id="PS50835">
    <property type="entry name" value="IG_LIKE"/>
    <property type="match status" value="2"/>
</dbReference>
<dbReference type="Proteomes" id="UP000677803">
    <property type="component" value="Unassembled WGS sequence"/>
</dbReference>
<dbReference type="AlphaFoldDB" id="A0A8S4B8K2"/>
<dbReference type="GO" id="GO:0045121">
    <property type="term" value="C:membrane raft"/>
    <property type="evidence" value="ECO:0007669"/>
    <property type="project" value="TreeGrafter"/>
</dbReference>
<dbReference type="SUPFAM" id="SSF48726">
    <property type="entry name" value="Immunoglobulin"/>
    <property type="match status" value="1"/>
</dbReference>
<gene>
    <name evidence="4" type="ORF">MMEN_LOCUS12118</name>
</gene>
<keyword evidence="2" id="KW-1133">Transmembrane helix</keyword>
<dbReference type="InterPro" id="IPR003599">
    <property type="entry name" value="Ig_sub"/>
</dbReference>
<dbReference type="EMBL" id="CAJRST010012224">
    <property type="protein sequence ID" value="CAG5928464.1"/>
    <property type="molecule type" value="Genomic_DNA"/>
</dbReference>
<organism evidence="4 5">
    <name type="scientific">Menidia menidia</name>
    <name type="common">Atlantic silverside</name>
    <dbReference type="NCBI Taxonomy" id="238744"/>
    <lineage>
        <taxon>Eukaryota</taxon>
        <taxon>Metazoa</taxon>
        <taxon>Chordata</taxon>
        <taxon>Craniata</taxon>
        <taxon>Vertebrata</taxon>
        <taxon>Euteleostomi</taxon>
        <taxon>Actinopterygii</taxon>
        <taxon>Neopterygii</taxon>
        <taxon>Teleostei</taxon>
        <taxon>Neoteleostei</taxon>
        <taxon>Acanthomorphata</taxon>
        <taxon>Ovalentaria</taxon>
        <taxon>Atherinomorphae</taxon>
        <taxon>Atheriniformes</taxon>
        <taxon>Atherinopsidae</taxon>
        <taxon>Menidiinae</taxon>
        <taxon>Menidia</taxon>
    </lineage>
</organism>
<feature type="compositionally biased region" description="Polar residues" evidence="1">
    <location>
        <begin position="247"/>
        <end position="265"/>
    </location>
</feature>
<feature type="compositionally biased region" description="Low complexity" evidence="1">
    <location>
        <begin position="580"/>
        <end position="611"/>
    </location>
</feature>
<comment type="caution">
    <text evidence="4">The sequence shown here is derived from an EMBL/GenBank/DDBJ whole genome shotgun (WGS) entry which is preliminary data.</text>
</comment>